<feature type="binding site" evidence="6">
    <location>
        <begin position="129"/>
        <end position="130"/>
    </location>
    <ligand>
        <name>S-adenosyl-L-methionine</name>
        <dbReference type="ChEBI" id="CHEBI:59789"/>
    </ligand>
</feature>
<dbReference type="NCBIfam" id="TIGR00138">
    <property type="entry name" value="rsmG_gidB"/>
    <property type="match status" value="1"/>
</dbReference>
<feature type="binding site" evidence="6">
    <location>
        <position position="148"/>
    </location>
    <ligand>
        <name>S-adenosyl-L-methionine</name>
        <dbReference type="ChEBI" id="CHEBI:59789"/>
    </ligand>
</feature>
<dbReference type="InterPro" id="IPR003682">
    <property type="entry name" value="rRNA_ssu_MeTfrase_G"/>
</dbReference>
<dbReference type="GO" id="GO:0070043">
    <property type="term" value="F:rRNA (guanine-N7-)-methyltransferase activity"/>
    <property type="evidence" value="ECO:0007669"/>
    <property type="project" value="UniProtKB-UniRule"/>
</dbReference>
<organism evidence="7 8">
    <name type="scientific">Clostridium tepidiprofundi DSM 19306</name>
    <dbReference type="NCBI Taxonomy" id="1121338"/>
    <lineage>
        <taxon>Bacteria</taxon>
        <taxon>Bacillati</taxon>
        <taxon>Bacillota</taxon>
        <taxon>Clostridia</taxon>
        <taxon>Eubacteriales</taxon>
        <taxon>Clostridiaceae</taxon>
        <taxon>Clostridium</taxon>
    </lineage>
</organism>
<keyword evidence="3 6" id="KW-0489">Methyltransferase</keyword>
<dbReference type="GO" id="GO:0005829">
    <property type="term" value="C:cytosol"/>
    <property type="evidence" value="ECO:0007669"/>
    <property type="project" value="TreeGrafter"/>
</dbReference>
<sequence>MRYFDLLKAACNDVDLEFDKEKYEQFIKYKALIKEWNKKINLTAINDDDEIIKKHFIDSIKVFRFSNVRKCKKIIDVGTGGGFPGIPIKIVYPECDITLLDSLNKRVKFLNTVINELELKNIEALHGRAEDLGIDKDYREKYDIVVSRAVANMTVLSEYCIPFAKVGGYFIALKGPAITEELNDAKNAINILGGKLEKIENVDIEGSELEHNLVIVKKIKSTNRKYPRKAGIVSKKPLK</sequence>
<evidence type="ECO:0000313" key="7">
    <source>
        <dbReference type="EMBL" id="KYH34115.1"/>
    </source>
</evidence>
<dbReference type="InterPro" id="IPR029063">
    <property type="entry name" value="SAM-dependent_MTases_sf"/>
</dbReference>
<evidence type="ECO:0000256" key="4">
    <source>
        <dbReference type="ARBA" id="ARBA00022679"/>
    </source>
</evidence>
<name>A0A151B2I6_9CLOT</name>
<dbReference type="CDD" id="cd02440">
    <property type="entry name" value="AdoMet_MTases"/>
    <property type="match status" value="1"/>
</dbReference>
<evidence type="ECO:0000256" key="3">
    <source>
        <dbReference type="ARBA" id="ARBA00022603"/>
    </source>
</evidence>
<dbReference type="Pfam" id="PF02527">
    <property type="entry name" value="GidB"/>
    <property type="match status" value="1"/>
</dbReference>
<dbReference type="PIRSF" id="PIRSF003078">
    <property type="entry name" value="GidB"/>
    <property type="match status" value="1"/>
</dbReference>
<comment type="subcellular location">
    <subcellularLocation>
        <location evidence="6">Cytoplasm</location>
    </subcellularLocation>
</comment>
<dbReference type="FunFam" id="3.40.50.150:FF:000041">
    <property type="entry name" value="Ribosomal RNA small subunit methyltransferase G"/>
    <property type="match status" value="1"/>
</dbReference>
<reference evidence="7 8" key="1">
    <citation type="submission" date="2016-02" db="EMBL/GenBank/DDBJ databases">
        <title>Genome sequence of Clostridium tepidiprofundi DSM 19306.</title>
        <authorList>
            <person name="Poehlein A."/>
            <person name="Daniel R."/>
        </authorList>
    </citation>
    <scope>NUCLEOTIDE SEQUENCE [LARGE SCALE GENOMIC DNA]</scope>
    <source>
        <strain evidence="7 8">DSM 19306</strain>
    </source>
</reference>
<comment type="function">
    <text evidence="6">Specifically methylates the N7 position of a guanine in 16S rRNA.</text>
</comment>
<comment type="similarity">
    <text evidence="6">Belongs to the methyltransferase superfamily. RNA methyltransferase RsmG family.</text>
</comment>
<protein>
    <recommendedName>
        <fullName evidence="6">Ribosomal RNA small subunit methyltransferase G</fullName>
        <ecNumber evidence="6">2.1.1.-</ecNumber>
    </recommendedName>
    <alternativeName>
        <fullName evidence="6">16S rRNA 7-methylguanosine methyltransferase</fullName>
        <shortName evidence="6">16S rRNA m7G methyltransferase</shortName>
    </alternativeName>
</protein>
<dbReference type="PANTHER" id="PTHR31760:SF0">
    <property type="entry name" value="S-ADENOSYL-L-METHIONINE-DEPENDENT METHYLTRANSFERASES SUPERFAMILY PROTEIN"/>
    <property type="match status" value="1"/>
</dbReference>
<dbReference type="EMBL" id="LTBA01000025">
    <property type="protein sequence ID" value="KYH34115.1"/>
    <property type="molecule type" value="Genomic_DNA"/>
</dbReference>
<evidence type="ECO:0000256" key="1">
    <source>
        <dbReference type="ARBA" id="ARBA00022490"/>
    </source>
</evidence>
<accession>A0A151B2I6</accession>
<dbReference type="HAMAP" id="MF_00074">
    <property type="entry name" value="16SrRNA_methyltr_G"/>
    <property type="match status" value="1"/>
</dbReference>
<dbReference type="Gene3D" id="3.40.50.150">
    <property type="entry name" value="Vaccinia Virus protein VP39"/>
    <property type="match status" value="1"/>
</dbReference>
<dbReference type="RefSeq" id="WP_066826111.1">
    <property type="nucleotide sequence ID" value="NZ_LTBA01000025.1"/>
</dbReference>
<keyword evidence="1 6" id="KW-0963">Cytoplasm</keyword>
<dbReference type="STRING" id="1121338.CLTEP_19600"/>
<dbReference type="SUPFAM" id="SSF53335">
    <property type="entry name" value="S-adenosyl-L-methionine-dependent methyltransferases"/>
    <property type="match status" value="1"/>
</dbReference>
<dbReference type="AlphaFoldDB" id="A0A151B2I6"/>
<evidence type="ECO:0000256" key="2">
    <source>
        <dbReference type="ARBA" id="ARBA00022552"/>
    </source>
</evidence>
<feature type="binding site" evidence="6">
    <location>
        <position position="78"/>
    </location>
    <ligand>
        <name>S-adenosyl-L-methionine</name>
        <dbReference type="ChEBI" id="CHEBI:59789"/>
    </ligand>
</feature>
<keyword evidence="8" id="KW-1185">Reference proteome</keyword>
<evidence type="ECO:0000256" key="6">
    <source>
        <dbReference type="HAMAP-Rule" id="MF_00074"/>
    </source>
</evidence>
<evidence type="ECO:0000313" key="8">
    <source>
        <dbReference type="Proteomes" id="UP000075531"/>
    </source>
</evidence>
<proteinExistence type="inferred from homology"/>
<keyword evidence="2 6" id="KW-0698">rRNA processing</keyword>
<dbReference type="PATRIC" id="fig|1121338.3.peg.2021"/>
<gene>
    <name evidence="6 7" type="primary">rsmG</name>
    <name evidence="7" type="ORF">CLTEP_19600</name>
</gene>
<comment type="caution">
    <text evidence="7">The sequence shown here is derived from an EMBL/GenBank/DDBJ whole genome shotgun (WGS) entry which is preliminary data.</text>
</comment>
<dbReference type="EC" id="2.1.1.-" evidence="6"/>
<feature type="binding site" evidence="6">
    <location>
        <position position="83"/>
    </location>
    <ligand>
        <name>S-adenosyl-L-methionine</name>
        <dbReference type="ChEBI" id="CHEBI:59789"/>
    </ligand>
</feature>
<dbReference type="OrthoDB" id="9808773at2"/>
<keyword evidence="4 6" id="KW-0808">Transferase</keyword>
<dbReference type="PANTHER" id="PTHR31760">
    <property type="entry name" value="S-ADENOSYL-L-METHIONINE-DEPENDENT METHYLTRANSFERASES SUPERFAMILY PROTEIN"/>
    <property type="match status" value="1"/>
</dbReference>
<keyword evidence="5 6" id="KW-0949">S-adenosyl-L-methionine</keyword>
<evidence type="ECO:0000256" key="5">
    <source>
        <dbReference type="ARBA" id="ARBA00022691"/>
    </source>
</evidence>
<comment type="caution">
    <text evidence="6">Lacks conserved residue(s) required for the propagation of feature annotation.</text>
</comment>
<dbReference type="Proteomes" id="UP000075531">
    <property type="component" value="Unassembled WGS sequence"/>
</dbReference>